<dbReference type="PANTHER" id="PTHR35802">
    <property type="entry name" value="PROTEASE SYNTHASE AND SPORULATION PROTEIN PAI 2"/>
    <property type="match status" value="1"/>
</dbReference>
<protein>
    <submittedName>
        <fullName evidence="1">FMN-binding negative transcriptional regulator</fullName>
    </submittedName>
</protein>
<sequence>MHPDRRFRWEDEDAMRAFVAARGFAHIFAMTAEGPMVAHAPVVVTEGGALRFHLARSNRICRYLDGLPALASVAGPDAYVSPDWYVAEDQVPTWNYVAVEAEGVAHMLDQPALVEQLDTLSATHEAALAPKPAWTRAKMSAGRFEAMLPAIICFEIRVLRWRGTRKFSQNKPAGDRASLATALDASGRRDMAALVRAP</sequence>
<evidence type="ECO:0000313" key="2">
    <source>
        <dbReference type="Proteomes" id="UP001220395"/>
    </source>
</evidence>
<dbReference type="RefSeq" id="WP_273685866.1">
    <property type="nucleotide sequence ID" value="NZ_CP117411.1"/>
</dbReference>
<dbReference type="InterPro" id="IPR007396">
    <property type="entry name" value="TR_PAI2-type"/>
</dbReference>
<keyword evidence="2" id="KW-1185">Reference proteome</keyword>
<dbReference type="PANTHER" id="PTHR35802:SF1">
    <property type="entry name" value="PROTEASE SYNTHASE AND SPORULATION PROTEIN PAI 2"/>
    <property type="match status" value="1"/>
</dbReference>
<gene>
    <name evidence="1" type="ORF">PQ455_09655</name>
</gene>
<name>A0ABY7TJ52_9SPHN</name>
<dbReference type="SUPFAM" id="SSF50475">
    <property type="entry name" value="FMN-binding split barrel"/>
    <property type="match status" value="1"/>
</dbReference>
<accession>A0ABY7TJ52</accession>
<proteinExistence type="predicted"/>
<dbReference type="InterPro" id="IPR012349">
    <property type="entry name" value="Split_barrel_FMN-bd"/>
</dbReference>
<dbReference type="PIRSF" id="PIRSF010372">
    <property type="entry name" value="PaiB"/>
    <property type="match status" value="1"/>
</dbReference>
<dbReference type="Gene3D" id="2.30.110.10">
    <property type="entry name" value="Electron Transport, Fmn-binding Protein, Chain A"/>
    <property type="match status" value="1"/>
</dbReference>
<dbReference type="EMBL" id="CP117411">
    <property type="protein sequence ID" value="WCT71919.1"/>
    <property type="molecule type" value="Genomic_DNA"/>
</dbReference>
<dbReference type="Proteomes" id="UP001220395">
    <property type="component" value="Chromosome"/>
</dbReference>
<organism evidence="1 2">
    <name type="scientific">Sphingomonas naphthae</name>
    <dbReference type="NCBI Taxonomy" id="1813468"/>
    <lineage>
        <taxon>Bacteria</taxon>
        <taxon>Pseudomonadati</taxon>
        <taxon>Pseudomonadota</taxon>
        <taxon>Alphaproteobacteria</taxon>
        <taxon>Sphingomonadales</taxon>
        <taxon>Sphingomonadaceae</taxon>
        <taxon>Sphingomonas</taxon>
    </lineage>
</organism>
<dbReference type="Pfam" id="PF04299">
    <property type="entry name" value="FMN_bind_2"/>
    <property type="match status" value="1"/>
</dbReference>
<evidence type="ECO:0000313" key="1">
    <source>
        <dbReference type="EMBL" id="WCT71919.1"/>
    </source>
</evidence>
<reference evidence="1 2" key="1">
    <citation type="submission" date="2023-02" db="EMBL/GenBank/DDBJ databases">
        <title>Genome sequence of Sphingomonas naphthae.</title>
        <authorList>
            <person name="Kim S."/>
            <person name="Heo J."/>
            <person name="Kwon S.-W."/>
        </authorList>
    </citation>
    <scope>NUCLEOTIDE SEQUENCE [LARGE SCALE GENOMIC DNA]</scope>
    <source>
        <strain evidence="1 2">KACC 18716</strain>
    </source>
</reference>